<gene>
    <name evidence="3" type="ORF">OXPF_05660</name>
</gene>
<keyword evidence="2" id="KW-0732">Signal</keyword>
<dbReference type="Proteomes" id="UP000050326">
    <property type="component" value="Unassembled WGS sequence"/>
</dbReference>
<accession>A0A0P8WT82</accession>
<keyword evidence="1" id="KW-1133">Transmembrane helix</keyword>
<dbReference type="RefSeq" id="WP_201779663.1">
    <property type="nucleotide sequence ID" value="NZ_LKET01000017.1"/>
</dbReference>
<feature type="transmembrane region" description="Helical" evidence="1">
    <location>
        <begin position="195"/>
        <end position="220"/>
    </location>
</feature>
<evidence type="ECO:0000256" key="1">
    <source>
        <dbReference type="SAM" id="Phobius"/>
    </source>
</evidence>
<reference evidence="3 4" key="1">
    <citation type="submission" date="2015-09" db="EMBL/GenBank/DDBJ databases">
        <title>Genome sequence of Oxobacter pfennigii DSM 3222.</title>
        <authorList>
            <person name="Poehlein A."/>
            <person name="Bengelsdorf F.R."/>
            <person name="Schiel-Bengelsdorf B."/>
            <person name="Duerre P."/>
            <person name="Daniel R."/>
        </authorList>
    </citation>
    <scope>NUCLEOTIDE SEQUENCE [LARGE SCALE GENOMIC DNA]</scope>
    <source>
        <strain evidence="3 4">DSM 3222</strain>
    </source>
</reference>
<dbReference type="AlphaFoldDB" id="A0A0P8WT82"/>
<feature type="chain" id="PRO_5006153524" evidence="2">
    <location>
        <begin position="24"/>
        <end position="291"/>
    </location>
</feature>
<keyword evidence="1" id="KW-0812">Transmembrane</keyword>
<organism evidence="3 4">
    <name type="scientific">Oxobacter pfennigii</name>
    <dbReference type="NCBI Taxonomy" id="36849"/>
    <lineage>
        <taxon>Bacteria</taxon>
        <taxon>Bacillati</taxon>
        <taxon>Bacillota</taxon>
        <taxon>Clostridia</taxon>
        <taxon>Eubacteriales</taxon>
        <taxon>Clostridiaceae</taxon>
        <taxon>Oxobacter</taxon>
    </lineage>
</organism>
<dbReference type="EMBL" id="LKET01000017">
    <property type="protein sequence ID" value="KPU45841.1"/>
    <property type="molecule type" value="Genomic_DNA"/>
</dbReference>
<feature type="signal peptide" evidence="2">
    <location>
        <begin position="1"/>
        <end position="23"/>
    </location>
</feature>
<evidence type="ECO:0000313" key="3">
    <source>
        <dbReference type="EMBL" id="KPU45841.1"/>
    </source>
</evidence>
<feature type="transmembrane region" description="Helical" evidence="1">
    <location>
        <begin position="261"/>
        <end position="281"/>
    </location>
</feature>
<keyword evidence="1" id="KW-0472">Membrane</keyword>
<feature type="transmembrane region" description="Helical" evidence="1">
    <location>
        <begin position="121"/>
        <end position="143"/>
    </location>
</feature>
<protein>
    <submittedName>
        <fullName evidence="3">Uncharacterized protein</fullName>
    </submittedName>
</protein>
<feature type="transmembrane region" description="Helical" evidence="1">
    <location>
        <begin position="227"/>
        <end position="249"/>
    </location>
</feature>
<comment type="caution">
    <text evidence="3">The sequence shown here is derived from an EMBL/GenBank/DDBJ whole genome shotgun (WGS) entry which is preliminary data.</text>
</comment>
<evidence type="ECO:0000256" key="2">
    <source>
        <dbReference type="SAM" id="SignalP"/>
    </source>
</evidence>
<name>A0A0P8WT82_9CLOT</name>
<feature type="transmembrane region" description="Helical" evidence="1">
    <location>
        <begin position="69"/>
        <end position="88"/>
    </location>
</feature>
<evidence type="ECO:0000313" key="4">
    <source>
        <dbReference type="Proteomes" id="UP000050326"/>
    </source>
</evidence>
<feature type="transmembrane region" description="Helical" evidence="1">
    <location>
        <begin position="155"/>
        <end position="175"/>
    </location>
</feature>
<proteinExistence type="predicted"/>
<dbReference type="PATRIC" id="fig|36849.3.peg.601"/>
<dbReference type="PROSITE" id="PS51257">
    <property type="entry name" value="PROKAR_LIPOPROTEIN"/>
    <property type="match status" value="1"/>
</dbReference>
<sequence>MKHKKSISVLVILIILLSTIACAAGLFWSGEATEKEFQAITGERVKVLGEGLYKNDSLSVASQGKASDFITLFLAIPLMSISLTAAIRGSFRGRLFLSGTLGYFLYTYMSYTFLWTYNRFFIVYVFLMSLSFFAFILCLTGFDIQNMPSMFKKKLPVKILGGFQLFIAFMIGILWLSKIAPSILNDAVPAGLEHYTTLVIQGMDLGFVVPTAALSGILLIKRRPLGYLLSSIIILKGITMLTAISAMIVNMSLNGVEINSIEAVIFPVFNVLAVICLVILIKNTEKKAEAI</sequence>
<keyword evidence="4" id="KW-1185">Reference proteome</keyword>
<feature type="transmembrane region" description="Helical" evidence="1">
    <location>
        <begin position="95"/>
        <end position="115"/>
    </location>
</feature>